<proteinExistence type="predicted"/>
<dbReference type="OrthoDB" id="443318at2759"/>
<organism evidence="2 3">
    <name type="scientific">Gossypium harknessii</name>
    <dbReference type="NCBI Taxonomy" id="34285"/>
    <lineage>
        <taxon>Eukaryota</taxon>
        <taxon>Viridiplantae</taxon>
        <taxon>Streptophyta</taxon>
        <taxon>Embryophyta</taxon>
        <taxon>Tracheophyta</taxon>
        <taxon>Spermatophyta</taxon>
        <taxon>Magnoliopsida</taxon>
        <taxon>eudicotyledons</taxon>
        <taxon>Gunneridae</taxon>
        <taxon>Pentapetalae</taxon>
        <taxon>rosids</taxon>
        <taxon>malvids</taxon>
        <taxon>Malvales</taxon>
        <taxon>Malvaceae</taxon>
        <taxon>Malvoideae</taxon>
        <taxon>Gossypium</taxon>
    </lineage>
</organism>
<reference evidence="2 3" key="1">
    <citation type="journal article" date="2019" name="Genome Biol. Evol.">
        <title>Insights into the evolution of the New World diploid cottons (Gossypium, subgenus Houzingenia) based on genome sequencing.</title>
        <authorList>
            <person name="Grover C.E."/>
            <person name="Arick M.A. 2nd"/>
            <person name="Thrash A."/>
            <person name="Conover J.L."/>
            <person name="Sanders W.S."/>
            <person name="Peterson D.G."/>
            <person name="Frelichowski J.E."/>
            <person name="Scheffler J.A."/>
            <person name="Scheffler B.E."/>
            <person name="Wendel J.F."/>
        </authorList>
    </citation>
    <scope>NUCLEOTIDE SEQUENCE [LARGE SCALE GENOMIC DNA]</scope>
    <source>
        <strain evidence="2">0</strain>
        <tissue evidence="2">Leaf</tissue>
    </source>
</reference>
<sequence>MVHQRRGADIGDSERRRPFSSKLPTSSCSYHDFIFPSRSFTSGM</sequence>
<evidence type="ECO:0000313" key="2">
    <source>
        <dbReference type="EMBL" id="MBA0802883.1"/>
    </source>
</evidence>
<feature type="compositionally biased region" description="Basic and acidic residues" evidence="1">
    <location>
        <begin position="1"/>
        <end position="17"/>
    </location>
</feature>
<feature type="non-terminal residue" evidence="2">
    <location>
        <position position="1"/>
    </location>
</feature>
<feature type="region of interest" description="Disordered" evidence="1">
    <location>
        <begin position="1"/>
        <end position="26"/>
    </location>
</feature>
<accession>A0A7J9GZ90</accession>
<dbReference type="AlphaFoldDB" id="A0A7J9GZ90"/>
<comment type="caution">
    <text evidence="2">The sequence shown here is derived from an EMBL/GenBank/DDBJ whole genome shotgun (WGS) entry which is preliminary data.</text>
</comment>
<gene>
    <name evidence="2" type="ORF">Gohar_013147</name>
</gene>
<protein>
    <submittedName>
        <fullName evidence="2">Uncharacterized protein</fullName>
    </submittedName>
</protein>
<evidence type="ECO:0000313" key="3">
    <source>
        <dbReference type="Proteomes" id="UP000593560"/>
    </source>
</evidence>
<keyword evidence="3" id="KW-1185">Reference proteome</keyword>
<dbReference type="Proteomes" id="UP000593560">
    <property type="component" value="Unassembled WGS sequence"/>
</dbReference>
<name>A0A7J9GZ90_9ROSI</name>
<dbReference type="EMBL" id="JABFAD010000007">
    <property type="protein sequence ID" value="MBA0802883.1"/>
    <property type="molecule type" value="Genomic_DNA"/>
</dbReference>
<evidence type="ECO:0000256" key="1">
    <source>
        <dbReference type="SAM" id="MobiDB-lite"/>
    </source>
</evidence>